<dbReference type="GO" id="GO:0008013">
    <property type="term" value="F:beta-catenin binding"/>
    <property type="evidence" value="ECO:0007669"/>
    <property type="project" value="TreeGrafter"/>
</dbReference>
<dbReference type="Pfam" id="PF17963">
    <property type="entry name" value="Big_9"/>
    <property type="match status" value="2"/>
</dbReference>
<dbReference type="InterPro" id="IPR010221">
    <property type="entry name" value="VCBS_dom"/>
</dbReference>
<evidence type="ECO:0000256" key="1">
    <source>
        <dbReference type="ARBA" id="ARBA00004370"/>
    </source>
</evidence>
<organism evidence="6 7">
    <name type="scientific">Sphingobium yanoikuyae</name>
    <name type="common">Sphingomonas yanoikuyae</name>
    <dbReference type="NCBI Taxonomy" id="13690"/>
    <lineage>
        <taxon>Bacteria</taxon>
        <taxon>Pseudomonadati</taxon>
        <taxon>Pseudomonadota</taxon>
        <taxon>Alphaproteobacteria</taxon>
        <taxon>Sphingomonadales</taxon>
        <taxon>Sphingomonadaceae</taxon>
        <taxon>Sphingobium</taxon>
    </lineage>
</organism>
<dbReference type="GO" id="GO:0016342">
    <property type="term" value="C:catenin complex"/>
    <property type="evidence" value="ECO:0007669"/>
    <property type="project" value="TreeGrafter"/>
</dbReference>
<accession>A0A291N144</accession>
<evidence type="ECO:0000256" key="2">
    <source>
        <dbReference type="ARBA" id="ARBA00022737"/>
    </source>
</evidence>
<dbReference type="EMBL" id="CP023741">
    <property type="protein sequence ID" value="ATI81069.1"/>
    <property type="molecule type" value="Genomic_DNA"/>
</dbReference>
<keyword evidence="4" id="KW-0472">Membrane</keyword>
<dbReference type="SUPFAM" id="SSF51120">
    <property type="entry name" value="beta-Roll"/>
    <property type="match status" value="2"/>
</dbReference>
<evidence type="ECO:0000256" key="4">
    <source>
        <dbReference type="ARBA" id="ARBA00023136"/>
    </source>
</evidence>
<dbReference type="Gene3D" id="2.150.10.10">
    <property type="entry name" value="Serralysin-like metalloprotease, C-terminal"/>
    <property type="match status" value="2"/>
</dbReference>
<keyword evidence="3" id="KW-0106">Calcium</keyword>
<dbReference type="InterPro" id="IPR018511">
    <property type="entry name" value="Hemolysin-typ_Ca-bd_CS"/>
</dbReference>
<dbReference type="GO" id="GO:0005509">
    <property type="term" value="F:calcium ion binding"/>
    <property type="evidence" value="ECO:0007669"/>
    <property type="project" value="InterPro"/>
</dbReference>
<dbReference type="InterPro" id="IPR011049">
    <property type="entry name" value="Serralysin-like_metalloprot_C"/>
</dbReference>
<dbReference type="SUPFAM" id="SSF49313">
    <property type="entry name" value="Cadherin-like"/>
    <property type="match status" value="2"/>
</dbReference>
<evidence type="ECO:0000313" key="6">
    <source>
        <dbReference type="EMBL" id="ATI81069.1"/>
    </source>
</evidence>
<sequence>MAGGLGSAPVQPQSVRGVPRAMATGAYLLGSSEFRINSVLSGIQTDASVAALSSGGFIVTWTDASSDGSGTGIRAQRYDANGVAVGSEFQVNSSTLNAQDSSAVTALASGGFIVTWTDNSGQGGDADKTSVKAQMYAADGSRVGGEFLVNSTTQMGQSNSVVTSLASGGFVISWVDASATAPDAKGTGVRAQIYNASGAKVGGEFLVNNTITNSQLSPAITGLASGGFVATWVDYSALGGDSSATSIKAQLFTASGAKVGGEFLVNSATAATQDQPVITSLSNGGFVIVWRDLSLQGDSSASGIKAQIYDAAGNRVGTEMLVNSTTLNSQDQPTVTATVDGGFAVSWRDNSILSSDASGFGIKTQIFDASGDRLGGEFQINGITAGNQEMPTIVALQSGALLVTWTDYSGQNGDSDGSIKARILTPTTAAISDLTLSNTTLSETAVENTSIGSLSANGASNAVYNYQILDDSTGGAFAVYKDKLVVQDSLLLDYETSTQATLTIRATDTFGNSFDKVVTLNLTDAVNEQRYTGGTEQLANSMTTGSQQQASVVGLADGRYVMVWSDGSAQGTDTSGSGIKAQIVDANGVKVGSEFLVNVATLNGQDSAVVGALASGGFVVSWVDASLTGGDASVSSIKARVYDASGNATGTEFLVNTATANAQRTPAITALSSGGFVITWADSSLQGGDASSTSVKAQVYDANGNRLGTELLVNTNTANAQDTPVVAALSNGGFVVSWHDSSLLGGDNNKDAVKAQIFSANGSKVGGEFLVNTTTAGNQQQQAIIGLANGGFAIVWADNSGVGGDNDYYGLKLQIFDASGAKVGGEKLVNTTIAGGQLAPSISVMAGGNIMVSWSDYSGAATENGTAGIKGQIFDINGARIGGEFLVNTESLGAQADPAVAGGTDGGFALVWTDYSGQGGDNLGTSVKYKLFEPLGPQGGPPALIATADSVAGVEDQSITILASTLLANDVDAEGLPISLVGASAISGGTISLDTDGNIVFIPYANFSGTALFSYEVVNTVGVDATGRVSVVVAGINDAPTANADTVSVSEDGSTFSSATLLANDVDPDPGDVLTLQALPATTTNGVALTLANGTISYAPGSAYQSLAVGQSVTDSFTYTVKDNAGMQSSATVTLTVMGANDAPTTLALTGSMVNENAANGTAIGTLSASDIDSGDVLTFSLTNTAGGRFSVDGATGLISVANGSLLDYETATSYQVVGRVTDSQGAYVESNFTIGLNNMPEPKYFIGDNGVNIFTAATNDLWTINGLGGADVLTGNASSDILYGGSGNDTLDGAGGADMLYGGIGNDIFYVDNLGDRIVEYYGEGTDIAYASVDCTMEDNLEKLTQTGSANIAVVGNDFANTLTGNGGNNLMRGSLGGDLIVGMGGDDGIYGEDGNDFLQGNDGNDLLVGGAGLDELTGGAGADSFLFDSLTVSADRDTVKDFTPGEDMLVFARGIFTAFASMPSGSLPSSAFYAGTAATAPDQYLVYNKSTGALYYDPDGSGSQAMVQVAFLSTKPTLTFQNFGLA</sequence>
<dbReference type="NCBIfam" id="TIGR01965">
    <property type="entry name" value="VCBS_repeat"/>
    <property type="match status" value="1"/>
</dbReference>
<dbReference type="PRINTS" id="PR00313">
    <property type="entry name" value="CABNDNGRPT"/>
</dbReference>
<dbReference type="CDD" id="cd11304">
    <property type="entry name" value="Cadherin_repeat"/>
    <property type="match status" value="2"/>
</dbReference>
<dbReference type="InterPro" id="IPR002126">
    <property type="entry name" value="Cadherin-like_dom"/>
</dbReference>
<evidence type="ECO:0000259" key="5">
    <source>
        <dbReference type="PROSITE" id="PS50268"/>
    </source>
</evidence>
<dbReference type="GO" id="GO:0016477">
    <property type="term" value="P:cell migration"/>
    <property type="evidence" value="ECO:0007669"/>
    <property type="project" value="TreeGrafter"/>
</dbReference>
<dbReference type="Proteomes" id="UP000219422">
    <property type="component" value="Chromosome"/>
</dbReference>
<evidence type="ECO:0000256" key="3">
    <source>
        <dbReference type="ARBA" id="ARBA00022837"/>
    </source>
</evidence>
<dbReference type="PROSITE" id="PS00330">
    <property type="entry name" value="HEMOLYSIN_CALCIUM"/>
    <property type="match status" value="3"/>
</dbReference>
<dbReference type="GO" id="GO:0007156">
    <property type="term" value="P:homophilic cell adhesion via plasma membrane adhesion molecules"/>
    <property type="evidence" value="ECO:0007669"/>
    <property type="project" value="InterPro"/>
</dbReference>
<dbReference type="KEGG" id="sya:A6768_14495"/>
<protein>
    <recommendedName>
        <fullName evidence="5">Cadherin domain-containing protein</fullName>
    </recommendedName>
</protein>
<dbReference type="Pfam" id="PF00353">
    <property type="entry name" value="HemolysinCabind"/>
    <property type="match status" value="3"/>
</dbReference>
<gene>
    <name evidence="6" type="ORF">A6768_14495</name>
</gene>
<reference evidence="6 7" key="1">
    <citation type="submission" date="2017-10" db="EMBL/GenBank/DDBJ databases">
        <title>Sphingobium yanoikuyae S72.</title>
        <authorList>
            <person name="Sanchez E."/>
            <person name="Bustos P."/>
            <person name="Mendoza P."/>
            <person name="Guo X."/>
            <person name="Mendoza A."/>
        </authorList>
    </citation>
    <scope>NUCLEOTIDE SEQUENCE [LARGE SCALE GENOMIC DNA]</scope>
    <source>
        <strain evidence="6 7">S72</strain>
    </source>
</reference>
<dbReference type="PANTHER" id="PTHR24027:SF438">
    <property type="entry name" value="CADHERIN 23"/>
    <property type="match status" value="1"/>
</dbReference>
<dbReference type="Gene3D" id="2.60.40.2810">
    <property type="match status" value="1"/>
</dbReference>
<dbReference type="InterPro" id="IPR039808">
    <property type="entry name" value="Cadherin"/>
</dbReference>
<dbReference type="Gene3D" id="2.60.40.60">
    <property type="entry name" value="Cadherins"/>
    <property type="match status" value="2"/>
</dbReference>
<evidence type="ECO:0000313" key="7">
    <source>
        <dbReference type="Proteomes" id="UP000219422"/>
    </source>
</evidence>
<dbReference type="PROSITE" id="PS50268">
    <property type="entry name" value="CADHERIN_2"/>
    <property type="match status" value="1"/>
</dbReference>
<comment type="subcellular location">
    <subcellularLocation>
        <location evidence="1">Membrane</location>
    </subcellularLocation>
</comment>
<dbReference type="Gene3D" id="2.60.40.3440">
    <property type="match status" value="1"/>
</dbReference>
<dbReference type="Pfam" id="PF00028">
    <property type="entry name" value="Cadherin"/>
    <property type="match status" value="1"/>
</dbReference>
<dbReference type="PANTHER" id="PTHR24027">
    <property type="entry name" value="CADHERIN-23"/>
    <property type="match status" value="1"/>
</dbReference>
<name>A0A291N144_SPHYA</name>
<dbReference type="InterPro" id="IPR001343">
    <property type="entry name" value="Hemolysn_Ca-bd"/>
</dbReference>
<dbReference type="GO" id="GO:0045296">
    <property type="term" value="F:cadherin binding"/>
    <property type="evidence" value="ECO:0007669"/>
    <property type="project" value="TreeGrafter"/>
</dbReference>
<keyword evidence="2" id="KW-0677">Repeat</keyword>
<dbReference type="InterPro" id="IPR015919">
    <property type="entry name" value="Cadherin-like_sf"/>
</dbReference>
<feature type="domain" description="Cadherin" evidence="5">
    <location>
        <begin position="1154"/>
        <end position="1245"/>
    </location>
</feature>
<proteinExistence type="predicted"/>